<proteinExistence type="predicted"/>
<evidence type="ECO:0000313" key="2">
    <source>
        <dbReference type="EMBL" id="KAF9449278.1"/>
    </source>
</evidence>
<name>A0A9P5XE12_9AGAR</name>
<keyword evidence="3" id="KW-1185">Reference proteome</keyword>
<keyword evidence="1" id="KW-0812">Transmembrane</keyword>
<feature type="transmembrane region" description="Helical" evidence="1">
    <location>
        <begin position="250"/>
        <end position="274"/>
    </location>
</feature>
<reference evidence="2" key="1">
    <citation type="submission" date="2020-11" db="EMBL/GenBank/DDBJ databases">
        <authorList>
            <consortium name="DOE Joint Genome Institute"/>
            <person name="Ahrendt S."/>
            <person name="Riley R."/>
            <person name="Andreopoulos W."/>
            <person name="Labutti K."/>
            <person name="Pangilinan J."/>
            <person name="Ruiz-Duenas F.J."/>
            <person name="Barrasa J.M."/>
            <person name="Sanchez-Garcia M."/>
            <person name="Camarero S."/>
            <person name="Miyauchi S."/>
            <person name="Serrano A."/>
            <person name="Linde D."/>
            <person name="Babiker R."/>
            <person name="Drula E."/>
            <person name="Ayuso-Fernandez I."/>
            <person name="Pacheco R."/>
            <person name="Padilla G."/>
            <person name="Ferreira P."/>
            <person name="Barriuso J."/>
            <person name="Kellner H."/>
            <person name="Castanera R."/>
            <person name="Alfaro M."/>
            <person name="Ramirez L."/>
            <person name="Pisabarro A.G."/>
            <person name="Kuo A."/>
            <person name="Tritt A."/>
            <person name="Lipzen A."/>
            <person name="He G."/>
            <person name="Yan M."/>
            <person name="Ng V."/>
            <person name="Cullen D."/>
            <person name="Martin F."/>
            <person name="Rosso M.-N."/>
            <person name="Henrissat B."/>
            <person name="Hibbett D."/>
            <person name="Martinez A.T."/>
            <person name="Grigoriev I.V."/>
        </authorList>
    </citation>
    <scope>NUCLEOTIDE SEQUENCE</scope>
    <source>
        <strain evidence="2">MF-IS2</strain>
    </source>
</reference>
<gene>
    <name evidence="2" type="ORF">P691DRAFT_854360</name>
</gene>
<accession>A0A9P5XE12</accession>
<comment type="caution">
    <text evidence="2">The sequence shown here is derived from an EMBL/GenBank/DDBJ whole genome shotgun (WGS) entry which is preliminary data.</text>
</comment>
<sequence>MTISITDYGTALNSQLPITVGNFIGAFLTGSCATLGTICFVLLSSKTQAGNPKRRLLLQIYLLALTSAVVGYSLIQFIITNIYAIFRPHSFAELGDILDHKLSIPVNLFQALVIWLSDGLLVWRCYKVHKALSEDGPSLWDRVSWAIPAALWAINFVIGLVTCAIRTGKLADPLQATLFICNALTNIYGTFFITIRLLQHRQMARACLGDKVPVARYHRIMSILLESAAINVPIAIFAAVGNLASVDSPLWAIVFSIVFPSQALTTILIIYQVARGRAVSEQSREELTLVMSDRSRDNHENGHKPFKHNTEELVIIR</sequence>
<feature type="transmembrane region" description="Helical" evidence="1">
    <location>
        <begin position="104"/>
        <end position="123"/>
    </location>
</feature>
<dbReference type="Proteomes" id="UP000807342">
    <property type="component" value="Unassembled WGS sequence"/>
</dbReference>
<evidence type="ECO:0000256" key="1">
    <source>
        <dbReference type="SAM" id="Phobius"/>
    </source>
</evidence>
<protein>
    <submittedName>
        <fullName evidence="2">Uncharacterized protein</fullName>
    </submittedName>
</protein>
<organism evidence="2 3">
    <name type="scientific">Macrolepiota fuliginosa MF-IS2</name>
    <dbReference type="NCBI Taxonomy" id="1400762"/>
    <lineage>
        <taxon>Eukaryota</taxon>
        <taxon>Fungi</taxon>
        <taxon>Dikarya</taxon>
        <taxon>Basidiomycota</taxon>
        <taxon>Agaricomycotina</taxon>
        <taxon>Agaricomycetes</taxon>
        <taxon>Agaricomycetidae</taxon>
        <taxon>Agaricales</taxon>
        <taxon>Agaricineae</taxon>
        <taxon>Agaricaceae</taxon>
        <taxon>Macrolepiota</taxon>
    </lineage>
</organism>
<feature type="transmembrane region" description="Helical" evidence="1">
    <location>
        <begin position="20"/>
        <end position="44"/>
    </location>
</feature>
<feature type="transmembrane region" description="Helical" evidence="1">
    <location>
        <begin position="223"/>
        <end position="244"/>
    </location>
</feature>
<dbReference type="AlphaFoldDB" id="A0A9P5XE12"/>
<keyword evidence="1" id="KW-1133">Transmembrane helix</keyword>
<evidence type="ECO:0000313" key="3">
    <source>
        <dbReference type="Proteomes" id="UP000807342"/>
    </source>
</evidence>
<feature type="transmembrane region" description="Helical" evidence="1">
    <location>
        <begin position="143"/>
        <end position="168"/>
    </location>
</feature>
<dbReference type="OrthoDB" id="3045811at2759"/>
<feature type="transmembrane region" description="Helical" evidence="1">
    <location>
        <begin position="174"/>
        <end position="195"/>
    </location>
</feature>
<dbReference type="EMBL" id="MU151135">
    <property type="protein sequence ID" value="KAF9449278.1"/>
    <property type="molecule type" value="Genomic_DNA"/>
</dbReference>
<keyword evidence="1" id="KW-0472">Membrane</keyword>
<feature type="transmembrane region" description="Helical" evidence="1">
    <location>
        <begin position="56"/>
        <end position="84"/>
    </location>
</feature>